<reference evidence="7 8" key="1">
    <citation type="submission" date="2018-07" db="EMBL/GenBank/DDBJ databases">
        <authorList>
            <person name="Quirk P.G."/>
            <person name="Krulwich T.A."/>
        </authorList>
    </citation>
    <scope>NUCLEOTIDE SEQUENCE [LARGE SCALE GENOMIC DNA]</scope>
    <source>
        <strain evidence="7 8">CC-BB4</strain>
    </source>
</reference>
<dbReference type="GO" id="GO:0016887">
    <property type="term" value="F:ATP hydrolysis activity"/>
    <property type="evidence" value="ECO:0007669"/>
    <property type="project" value="InterPro"/>
</dbReference>
<dbReference type="KEGG" id="ptaw:DW352_09460"/>
<gene>
    <name evidence="7" type="ORF">DW352_09460</name>
</gene>
<dbReference type="InterPro" id="IPR003439">
    <property type="entry name" value="ABC_transporter-like_ATP-bd"/>
</dbReference>
<dbReference type="SUPFAM" id="SSF52540">
    <property type="entry name" value="P-loop containing nucleoside triphosphate hydrolases"/>
    <property type="match status" value="1"/>
</dbReference>
<dbReference type="InterPro" id="IPR017871">
    <property type="entry name" value="ABC_transporter-like_CS"/>
</dbReference>
<evidence type="ECO:0000256" key="3">
    <source>
        <dbReference type="ARBA" id="ARBA00022741"/>
    </source>
</evidence>
<dbReference type="Proteomes" id="UP000254889">
    <property type="component" value="Chromosome"/>
</dbReference>
<keyword evidence="8" id="KW-1185">Reference proteome</keyword>
<dbReference type="PROSITE" id="PS50893">
    <property type="entry name" value="ABC_TRANSPORTER_2"/>
    <property type="match status" value="1"/>
</dbReference>
<dbReference type="InterPro" id="IPR003593">
    <property type="entry name" value="AAA+_ATPase"/>
</dbReference>
<dbReference type="GO" id="GO:0015658">
    <property type="term" value="F:branched-chain amino acid transmembrane transporter activity"/>
    <property type="evidence" value="ECO:0007669"/>
    <property type="project" value="TreeGrafter"/>
</dbReference>
<dbReference type="InterPro" id="IPR052156">
    <property type="entry name" value="BCAA_Transport_ATP-bd_LivF"/>
</dbReference>
<dbReference type="PROSITE" id="PS00211">
    <property type="entry name" value="ABC_TRANSPORTER_1"/>
    <property type="match status" value="1"/>
</dbReference>
<evidence type="ECO:0000256" key="1">
    <source>
        <dbReference type="ARBA" id="ARBA00005417"/>
    </source>
</evidence>
<sequence>MLKVRGLEVFYGPIRAVRGIDLDVAQGEVVALIGANGAGKTTTVRAIAGLTPFRGEVSYDGRALAPNSAERNLRAGIALVPEGRGILGSMSVEDNLLMGIYCRRDQADALKDIERMYERFPILGQRRTSMASLLSGGEQQMLAIARALLSRPRVLLLDEPSLGLAPKISDFVFSLIADLRKEGMTVLLVEQKARQTLKVADRAYLLETGRVIKSGAAAELAGDSTVSAAFLGGTSAAQPGP</sequence>
<feature type="domain" description="ABC transporter" evidence="6">
    <location>
        <begin position="2"/>
        <end position="233"/>
    </location>
</feature>
<accession>A0A345ZUW8</accession>
<keyword evidence="4 7" id="KW-0067">ATP-binding</keyword>
<keyword evidence="3" id="KW-0547">Nucleotide-binding</keyword>
<dbReference type="Gene3D" id="3.40.50.300">
    <property type="entry name" value="P-loop containing nucleotide triphosphate hydrolases"/>
    <property type="match status" value="1"/>
</dbReference>
<evidence type="ECO:0000256" key="5">
    <source>
        <dbReference type="ARBA" id="ARBA00022970"/>
    </source>
</evidence>
<protein>
    <submittedName>
        <fullName evidence="7">ABC transporter ATP-binding protein</fullName>
    </submittedName>
</protein>
<dbReference type="PANTHER" id="PTHR43820:SF4">
    <property type="entry name" value="HIGH-AFFINITY BRANCHED-CHAIN AMINO ACID TRANSPORT ATP-BINDING PROTEIN LIVF"/>
    <property type="match status" value="1"/>
</dbReference>
<evidence type="ECO:0000259" key="6">
    <source>
        <dbReference type="PROSITE" id="PS50893"/>
    </source>
</evidence>
<comment type="similarity">
    <text evidence="1">Belongs to the ABC transporter superfamily.</text>
</comment>
<evidence type="ECO:0000256" key="2">
    <source>
        <dbReference type="ARBA" id="ARBA00022448"/>
    </source>
</evidence>
<dbReference type="InterPro" id="IPR027417">
    <property type="entry name" value="P-loop_NTPase"/>
</dbReference>
<name>A0A345ZUW8_9HYPH</name>
<dbReference type="EMBL" id="CP031417">
    <property type="protein sequence ID" value="AXK80715.1"/>
    <property type="molecule type" value="Genomic_DNA"/>
</dbReference>
<evidence type="ECO:0000313" key="8">
    <source>
        <dbReference type="Proteomes" id="UP000254889"/>
    </source>
</evidence>
<dbReference type="GO" id="GO:0015807">
    <property type="term" value="P:L-amino acid transport"/>
    <property type="evidence" value="ECO:0007669"/>
    <property type="project" value="TreeGrafter"/>
</dbReference>
<dbReference type="OrthoDB" id="8213280at2"/>
<keyword evidence="5" id="KW-0029">Amino-acid transport</keyword>
<dbReference type="SMART" id="SM00382">
    <property type="entry name" value="AAA"/>
    <property type="match status" value="1"/>
</dbReference>
<dbReference type="GO" id="GO:0005524">
    <property type="term" value="F:ATP binding"/>
    <property type="evidence" value="ECO:0007669"/>
    <property type="project" value="UniProtKB-KW"/>
</dbReference>
<dbReference type="AlphaFoldDB" id="A0A345ZUW8"/>
<evidence type="ECO:0000313" key="7">
    <source>
        <dbReference type="EMBL" id="AXK80715.1"/>
    </source>
</evidence>
<proteinExistence type="inferred from homology"/>
<dbReference type="RefSeq" id="WP_115690626.1">
    <property type="nucleotide sequence ID" value="NZ_CP031417.1"/>
</dbReference>
<evidence type="ECO:0000256" key="4">
    <source>
        <dbReference type="ARBA" id="ARBA00022840"/>
    </source>
</evidence>
<dbReference type="Pfam" id="PF00005">
    <property type="entry name" value="ABC_tran"/>
    <property type="match status" value="1"/>
</dbReference>
<organism evidence="7 8">
    <name type="scientific">Pseudolabrys taiwanensis</name>
    <dbReference type="NCBI Taxonomy" id="331696"/>
    <lineage>
        <taxon>Bacteria</taxon>
        <taxon>Pseudomonadati</taxon>
        <taxon>Pseudomonadota</taxon>
        <taxon>Alphaproteobacteria</taxon>
        <taxon>Hyphomicrobiales</taxon>
        <taxon>Xanthobacteraceae</taxon>
        <taxon>Pseudolabrys</taxon>
    </lineage>
</organism>
<keyword evidence="2" id="KW-0813">Transport</keyword>
<dbReference type="PANTHER" id="PTHR43820">
    <property type="entry name" value="HIGH-AFFINITY BRANCHED-CHAIN AMINO ACID TRANSPORT ATP-BINDING PROTEIN LIVF"/>
    <property type="match status" value="1"/>
</dbReference>
<dbReference type="CDD" id="cd03224">
    <property type="entry name" value="ABC_TM1139_LivF_branched"/>
    <property type="match status" value="1"/>
</dbReference>